<sequence>LFGGDVLLNEMYTSKGLIQSLKNNAYSIVHMATHGKFAIYPEETFLLAYDRCLSMDDLSKLFYRVQDRAVDLLTLSACETALGNERAALGMAGIAIKAGVKSVMATLWSIEDQSTSIFINEFYYNLSRLNMSKALALQAAKKKMIHMNGYHHPKYWAPFILIGNWL</sequence>
<gene>
    <name evidence="2" type="ORF">OMM_08477</name>
</gene>
<evidence type="ECO:0000313" key="3">
    <source>
        <dbReference type="Proteomes" id="UP000189670"/>
    </source>
</evidence>
<evidence type="ECO:0000313" key="2">
    <source>
        <dbReference type="EMBL" id="ETR70905.1"/>
    </source>
</evidence>
<reference evidence="3" key="1">
    <citation type="submission" date="2012-11" db="EMBL/GenBank/DDBJ databases">
        <authorList>
            <person name="Lucero-Rivera Y.E."/>
            <person name="Tovar-Ramirez D."/>
        </authorList>
    </citation>
    <scope>NUCLEOTIDE SEQUENCE [LARGE SCALE GENOMIC DNA]</scope>
    <source>
        <strain evidence="3">Araruama</strain>
    </source>
</reference>
<feature type="non-terminal residue" evidence="2">
    <location>
        <position position="1"/>
    </location>
</feature>
<evidence type="ECO:0000259" key="1">
    <source>
        <dbReference type="Pfam" id="PF12770"/>
    </source>
</evidence>
<organism evidence="2 3">
    <name type="scientific">Candidatus Magnetoglobus multicellularis str. Araruama</name>
    <dbReference type="NCBI Taxonomy" id="890399"/>
    <lineage>
        <taxon>Bacteria</taxon>
        <taxon>Pseudomonadati</taxon>
        <taxon>Thermodesulfobacteriota</taxon>
        <taxon>Desulfobacteria</taxon>
        <taxon>Desulfobacterales</taxon>
        <taxon>Desulfobacteraceae</taxon>
        <taxon>Candidatus Magnetoglobus</taxon>
    </lineage>
</organism>
<feature type="domain" description="CHAT" evidence="1">
    <location>
        <begin position="6"/>
        <end position="164"/>
    </location>
</feature>
<protein>
    <recommendedName>
        <fullName evidence="1">CHAT domain-containing protein</fullName>
    </recommendedName>
</protein>
<dbReference type="Proteomes" id="UP000189670">
    <property type="component" value="Unassembled WGS sequence"/>
</dbReference>
<proteinExistence type="predicted"/>
<name>A0A1V1P871_9BACT</name>
<accession>A0A1V1P871</accession>
<dbReference type="AlphaFoldDB" id="A0A1V1P871"/>
<dbReference type="EMBL" id="ATBP01000352">
    <property type="protein sequence ID" value="ETR70905.1"/>
    <property type="molecule type" value="Genomic_DNA"/>
</dbReference>
<comment type="caution">
    <text evidence="2">The sequence shown here is derived from an EMBL/GenBank/DDBJ whole genome shotgun (WGS) entry which is preliminary data.</text>
</comment>
<dbReference type="InterPro" id="IPR024983">
    <property type="entry name" value="CHAT_dom"/>
</dbReference>
<dbReference type="Pfam" id="PF12770">
    <property type="entry name" value="CHAT"/>
    <property type="match status" value="1"/>
</dbReference>